<dbReference type="STRING" id="118967.SAMN02745191_0737"/>
<keyword evidence="3" id="KW-1185">Reference proteome</keyword>
<dbReference type="InterPro" id="IPR008254">
    <property type="entry name" value="Flavodoxin/NO_synth"/>
</dbReference>
<dbReference type="Pfam" id="PF12682">
    <property type="entry name" value="Flavodoxin_4"/>
    <property type="match status" value="1"/>
</dbReference>
<dbReference type="InterPro" id="IPR001226">
    <property type="entry name" value="Flavodoxin_CS"/>
</dbReference>
<gene>
    <name evidence="2" type="ORF">SAMN02745191_0737</name>
</gene>
<evidence type="ECO:0000313" key="2">
    <source>
        <dbReference type="EMBL" id="SJZ49813.1"/>
    </source>
</evidence>
<dbReference type="EMBL" id="FUWY01000002">
    <property type="protein sequence ID" value="SJZ49813.1"/>
    <property type="molecule type" value="Genomic_DNA"/>
</dbReference>
<dbReference type="AlphaFoldDB" id="A0A1T4L5D8"/>
<dbReference type="PROSITE" id="PS50902">
    <property type="entry name" value="FLAVODOXIN_LIKE"/>
    <property type="match status" value="1"/>
</dbReference>
<dbReference type="Gene3D" id="3.40.50.360">
    <property type="match status" value="1"/>
</dbReference>
<protein>
    <submittedName>
        <fullName evidence="2">Flavodoxin</fullName>
    </submittedName>
</protein>
<dbReference type="PANTHER" id="PTHR39201:SF1">
    <property type="entry name" value="FLAVODOXIN-LIKE DOMAIN-CONTAINING PROTEIN"/>
    <property type="match status" value="1"/>
</dbReference>
<organism evidence="2 3">
    <name type="scientific">Anaerorhabdus furcosa</name>
    <dbReference type="NCBI Taxonomy" id="118967"/>
    <lineage>
        <taxon>Bacteria</taxon>
        <taxon>Bacillati</taxon>
        <taxon>Bacillota</taxon>
        <taxon>Erysipelotrichia</taxon>
        <taxon>Erysipelotrichales</taxon>
        <taxon>Erysipelotrichaceae</taxon>
        <taxon>Anaerorhabdus</taxon>
    </lineage>
</organism>
<dbReference type="OrthoDB" id="9806505at2"/>
<dbReference type="SUPFAM" id="SSF52218">
    <property type="entry name" value="Flavoproteins"/>
    <property type="match status" value="1"/>
</dbReference>
<name>A0A1T4L5D8_9FIRM</name>
<dbReference type="GO" id="GO:0016651">
    <property type="term" value="F:oxidoreductase activity, acting on NAD(P)H"/>
    <property type="evidence" value="ECO:0007669"/>
    <property type="project" value="UniProtKB-ARBA"/>
</dbReference>
<dbReference type="Proteomes" id="UP000243297">
    <property type="component" value="Unassembled WGS sequence"/>
</dbReference>
<dbReference type="RefSeq" id="WP_159443708.1">
    <property type="nucleotide sequence ID" value="NZ_FUWY01000002.1"/>
</dbReference>
<evidence type="ECO:0000313" key="3">
    <source>
        <dbReference type="Proteomes" id="UP000243297"/>
    </source>
</evidence>
<dbReference type="InterPro" id="IPR029039">
    <property type="entry name" value="Flavoprotein-like_sf"/>
</dbReference>
<accession>A0A1T4L5D8</accession>
<dbReference type="GO" id="GO:0009055">
    <property type="term" value="F:electron transfer activity"/>
    <property type="evidence" value="ECO:0007669"/>
    <property type="project" value="InterPro"/>
</dbReference>
<proteinExistence type="predicted"/>
<evidence type="ECO:0000259" key="1">
    <source>
        <dbReference type="PROSITE" id="PS50902"/>
    </source>
</evidence>
<sequence>MKTLIVYYSLDGNTELIAQLIANDIEAVKLKIQPIKEIPTKGFMKYFWGGKSVVFNELPKIVYPIIDVNDFDCIYIGTPIWNNSYAPPLSTFFQENKIEGKEIVLFACHGGGGAKKAFERLTKILKNNHIIKTMEFKDPLTQNRDEVIKQLNVQLQKERY</sequence>
<dbReference type="GO" id="GO:0010181">
    <property type="term" value="F:FMN binding"/>
    <property type="evidence" value="ECO:0007669"/>
    <property type="project" value="InterPro"/>
</dbReference>
<dbReference type="PROSITE" id="PS00201">
    <property type="entry name" value="FLAVODOXIN"/>
    <property type="match status" value="1"/>
</dbReference>
<reference evidence="3" key="1">
    <citation type="submission" date="2017-02" db="EMBL/GenBank/DDBJ databases">
        <authorList>
            <person name="Varghese N."/>
            <person name="Submissions S."/>
        </authorList>
    </citation>
    <scope>NUCLEOTIDE SEQUENCE [LARGE SCALE GENOMIC DNA]</scope>
    <source>
        <strain evidence="3">ATCC 25662</strain>
    </source>
</reference>
<dbReference type="PANTHER" id="PTHR39201">
    <property type="entry name" value="EXPORTED PROTEIN-RELATED"/>
    <property type="match status" value="1"/>
</dbReference>
<feature type="domain" description="Flavodoxin-like" evidence="1">
    <location>
        <begin position="3"/>
        <end position="160"/>
    </location>
</feature>